<dbReference type="AlphaFoldDB" id="A0A480ASU6"/>
<sequence>MPDLPAHVPPILKFLPMAGLLVAGLIHLLPVAGVLGPATLTRLYGVPVADANLAILLQHRAVLFGVLGLFMLCAAALPPLRLAALLVGLASAASFLLVARWVGGYNAAIGRVVTADVVATAVLAAGLVAELLLAARRGP</sequence>
<keyword evidence="3" id="KW-1185">Reference proteome</keyword>
<feature type="transmembrane region" description="Helical" evidence="1">
    <location>
        <begin position="12"/>
        <end position="35"/>
    </location>
</feature>
<organism evidence="2 3">
    <name type="scientific">Pseudaquabacterium pictum</name>
    <dbReference type="NCBI Taxonomy" id="2315236"/>
    <lineage>
        <taxon>Bacteria</taxon>
        <taxon>Pseudomonadati</taxon>
        <taxon>Pseudomonadota</taxon>
        <taxon>Betaproteobacteria</taxon>
        <taxon>Burkholderiales</taxon>
        <taxon>Sphaerotilaceae</taxon>
        <taxon>Pseudaquabacterium</taxon>
    </lineage>
</organism>
<comment type="caution">
    <text evidence="2">The sequence shown here is derived from an EMBL/GenBank/DDBJ whole genome shotgun (WGS) entry which is preliminary data.</text>
</comment>
<evidence type="ECO:0008006" key="4">
    <source>
        <dbReference type="Google" id="ProtNLM"/>
    </source>
</evidence>
<gene>
    <name evidence="2" type="ORF">AQPW35_38400</name>
</gene>
<accession>A0A480ASU6</accession>
<feature type="transmembrane region" description="Helical" evidence="1">
    <location>
        <begin position="108"/>
        <end position="133"/>
    </location>
</feature>
<evidence type="ECO:0000313" key="2">
    <source>
        <dbReference type="EMBL" id="GCL64759.1"/>
    </source>
</evidence>
<keyword evidence="1" id="KW-1133">Transmembrane helix</keyword>
<feature type="transmembrane region" description="Helical" evidence="1">
    <location>
        <begin position="55"/>
        <end position="75"/>
    </location>
</feature>
<feature type="transmembrane region" description="Helical" evidence="1">
    <location>
        <begin position="82"/>
        <end position="102"/>
    </location>
</feature>
<keyword evidence="1" id="KW-0472">Membrane</keyword>
<name>A0A480ASU6_9BURK</name>
<dbReference type="EMBL" id="BJCL01000011">
    <property type="protein sequence ID" value="GCL64759.1"/>
    <property type="molecule type" value="Genomic_DNA"/>
</dbReference>
<evidence type="ECO:0000313" key="3">
    <source>
        <dbReference type="Proteomes" id="UP000301751"/>
    </source>
</evidence>
<proteinExistence type="predicted"/>
<keyword evidence="1" id="KW-0812">Transmembrane</keyword>
<protein>
    <recommendedName>
        <fullName evidence="4">Phosphopantetheine adenylyltransferase</fullName>
    </recommendedName>
</protein>
<reference evidence="3" key="1">
    <citation type="submission" date="2019-03" db="EMBL/GenBank/DDBJ databases">
        <title>Aquabacterium pictum sp.nov., the first bacteriochlorophyll a-containing freshwater bacterium in the genus Aquabacterium of the class Betaproteobacteria.</title>
        <authorList>
            <person name="Hirose S."/>
            <person name="Tank M."/>
            <person name="Hara E."/>
            <person name="Tamaki H."/>
            <person name="Takaichi S."/>
            <person name="Haruta S."/>
            <person name="Hanada S."/>
        </authorList>
    </citation>
    <scope>NUCLEOTIDE SEQUENCE [LARGE SCALE GENOMIC DNA]</scope>
    <source>
        <strain evidence="3">W35</strain>
    </source>
</reference>
<dbReference type="Proteomes" id="UP000301751">
    <property type="component" value="Unassembled WGS sequence"/>
</dbReference>
<evidence type="ECO:0000256" key="1">
    <source>
        <dbReference type="SAM" id="Phobius"/>
    </source>
</evidence>